<comment type="caution">
    <text evidence="1">The sequence shown here is derived from an EMBL/GenBank/DDBJ whole genome shotgun (WGS) entry which is preliminary data.</text>
</comment>
<reference evidence="1 2" key="1">
    <citation type="submission" date="2022-10" db="EMBL/GenBank/DDBJ databases">
        <title>Defluviimonas sp. nov., isolated from ocean surface water.</title>
        <authorList>
            <person name="He W."/>
            <person name="Wang L."/>
            <person name="Zhang D.-F."/>
        </authorList>
    </citation>
    <scope>NUCLEOTIDE SEQUENCE [LARGE SCALE GENOMIC DNA]</scope>
    <source>
        <strain evidence="1 2">WL0002</strain>
    </source>
</reference>
<name>A0ABT2ZHE8_9RHOB</name>
<evidence type="ECO:0000313" key="2">
    <source>
        <dbReference type="Proteomes" id="UP001652542"/>
    </source>
</evidence>
<protein>
    <submittedName>
        <fullName evidence="1">Nuclear transport factor 2 family protein</fullName>
    </submittedName>
</protein>
<dbReference type="InterPro" id="IPR039437">
    <property type="entry name" value="FrzH/put_lumazine-bd"/>
</dbReference>
<dbReference type="Proteomes" id="UP001652542">
    <property type="component" value="Unassembled WGS sequence"/>
</dbReference>
<evidence type="ECO:0000313" key="1">
    <source>
        <dbReference type="EMBL" id="MCV2870536.1"/>
    </source>
</evidence>
<dbReference type="SUPFAM" id="SSF54427">
    <property type="entry name" value="NTF2-like"/>
    <property type="match status" value="1"/>
</dbReference>
<accession>A0ABT2ZHE8</accession>
<gene>
    <name evidence="1" type="ORF">OEW28_18130</name>
</gene>
<organism evidence="1 2">
    <name type="scientific">Albidovulum marisflavi</name>
    <dbReference type="NCBI Taxonomy" id="2984159"/>
    <lineage>
        <taxon>Bacteria</taxon>
        <taxon>Pseudomonadati</taxon>
        <taxon>Pseudomonadota</taxon>
        <taxon>Alphaproteobacteria</taxon>
        <taxon>Rhodobacterales</taxon>
        <taxon>Paracoccaceae</taxon>
        <taxon>Albidovulum</taxon>
    </lineage>
</organism>
<keyword evidence="2" id="KW-1185">Reference proteome</keyword>
<sequence length="60" mass="6178">MRPPDRAAFFAGGVAVHVIERGAATVEAYVKGMVRGDRALLKGAFHPDASSVGHCDGALA</sequence>
<dbReference type="EMBL" id="JAOWKY010000006">
    <property type="protein sequence ID" value="MCV2870536.1"/>
    <property type="molecule type" value="Genomic_DNA"/>
</dbReference>
<proteinExistence type="predicted"/>
<dbReference type="Gene3D" id="3.10.450.50">
    <property type="match status" value="1"/>
</dbReference>
<dbReference type="InterPro" id="IPR032710">
    <property type="entry name" value="NTF2-like_dom_sf"/>
</dbReference>
<dbReference type="Pfam" id="PF12893">
    <property type="entry name" value="Lumazine_bd_2"/>
    <property type="match status" value="1"/>
</dbReference>